<dbReference type="PROSITE" id="PS51103">
    <property type="entry name" value="PTS_EIIC_TYPE_1"/>
    <property type="match status" value="1"/>
</dbReference>
<dbReference type="Proteomes" id="UP001172738">
    <property type="component" value="Unassembled WGS sequence"/>
</dbReference>
<dbReference type="InterPro" id="IPR018113">
    <property type="entry name" value="PTrfase_EIIB_Cys"/>
</dbReference>
<dbReference type="InterPro" id="IPR036878">
    <property type="entry name" value="Glu_permease_IIB"/>
</dbReference>
<dbReference type="InterPro" id="IPR001996">
    <property type="entry name" value="PTS_IIB_1"/>
</dbReference>
<sequence length="474" mass="49702">MMYEKFAHEAVAAVGGPDNIRGVTHCATRLRFQLHDTSIVDKARIEALDEAIGIRQSGSQIQIVVGTDVPQAHAAVEALYDLEGGGGAASAAPGEDGATGTNPASAAKGSIFDRILGTISAIFTPYIPLLATVGILKGAIDLAVNFEWMSAESNTYMILQAPWSAMLYFFPILLAFTGAKQFGANPYIGALIGASLVEPGLVGVAQSGANLDFFGIPFVAQSFGGTVIPIILGMWAFGYLERWLKSVMPKITHLLLVPLVSVLVMVPLMLLVFGPLGFGIANLIAEGYEWLVGYPILLSAVFGALFIYVIMIGAHWVVIPIQLGILAEQGYEYSLAAGGMGNYALLGVVLAVMMLSRDKQMRQVAGSAAFVNALSGITEPGLYGVVLKNKRYFAALTLGGLAGGLVCGFTGTYITSFAFTGLFGLPAFASSPTAASYFVAVAVAIAVGFAVTALIERGRRRPAADPTEKETVSA</sequence>
<accession>A0ABT8FXZ5</accession>
<feature type="transmembrane region" description="Helical" evidence="12">
    <location>
        <begin position="252"/>
        <end position="276"/>
    </location>
</feature>
<feature type="active site" description="Phosphocysteine intermediate; for EIIB activity" evidence="11">
    <location>
        <position position="26"/>
    </location>
</feature>
<feature type="transmembrane region" description="Helical" evidence="12">
    <location>
        <begin position="393"/>
        <end position="414"/>
    </location>
</feature>
<keyword evidence="6" id="KW-0598">Phosphotransferase system</keyword>
<name>A0ABT8FXZ5_9MICO</name>
<evidence type="ECO:0000256" key="11">
    <source>
        <dbReference type="PROSITE-ProRule" id="PRU00421"/>
    </source>
</evidence>
<feature type="transmembrane region" description="Helical" evidence="12">
    <location>
        <begin position="115"/>
        <end position="136"/>
    </location>
</feature>
<dbReference type="SUPFAM" id="SSF55604">
    <property type="entry name" value="Glucose permease domain IIB"/>
    <property type="match status" value="1"/>
</dbReference>
<dbReference type="PANTHER" id="PTHR30175">
    <property type="entry name" value="PHOSPHOTRANSFERASE SYSTEM TRANSPORT PROTEIN"/>
    <property type="match status" value="1"/>
</dbReference>
<keyword evidence="9 12" id="KW-1133">Transmembrane helix</keyword>
<evidence type="ECO:0000256" key="10">
    <source>
        <dbReference type="ARBA" id="ARBA00023136"/>
    </source>
</evidence>
<evidence type="ECO:0000256" key="3">
    <source>
        <dbReference type="ARBA" id="ARBA00022475"/>
    </source>
</evidence>
<dbReference type="PANTHER" id="PTHR30175:SF1">
    <property type="entry name" value="PTS SYSTEM ARBUTIN-, CELLOBIOSE-, AND SALICIN-SPECIFIC EIIBC COMPONENT-RELATED"/>
    <property type="match status" value="1"/>
</dbReference>
<dbReference type="InterPro" id="IPR003352">
    <property type="entry name" value="PTS_EIIC"/>
</dbReference>
<evidence type="ECO:0000313" key="15">
    <source>
        <dbReference type="EMBL" id="MDN4471773.1"/>
    </source>
</evidence>
<keyword evidence="3" id="KW-1003">Cell membrane</keyword>
<protein>
    <submittedName>
        <fullName evidence="15">PTS transporter subunit EIIC</fullName>
    </submittedName>
</protein>
<gene>
    <name evidence="15" type="ORF">QQX04_02055</name>
</gene>
<dbReference type="InterPro" id="IPR013013">
    <property type="entry name" value="PTS_EIIC_1"/>
</dbReference>
<feature type="transmembrane region" description="Helical" evidence="12">
    <location>
        <begin position="296"/>
        <end position="321"/>
    </location>
</feature>
<dbReference type="Pfam" id="PF00367">
    <property type="entry name" value="PTS_EIIB"/>
    <property type="match status" value="1"/>
</dbReference>
<feature type="domain" description="PTS EIIB type-1" evidence="13">
    <location>
        <begin position="4"/>
        <end position="86"/>
    </location>
</feature>
<dbReference type="Pfam" id="PF02378">
    <property type="entry name" value="PTS_EIIC"/>
    <property type="match status" value="1"/>
</dbReference>
<dbReference type="PROSITE" id="PS01035">
    <property type="entry name" value="PTS_EIIB_TYPE_1_CYS"/>
    <property type="match status" value="1"/>
</dbReference>
<feature type="transmembrane region" description="Helical" evidence="12">
    <location>
        <begin position="156"/>
        <end position="176"/>
    </location>
</feature>
<reference evidence="15" key="1">
    <citation type="submission" date="2023-06" db="EMBL/GenBank/DDBJ databases">
        <title>SYSU T00b26.</title>
        <authorList>
            <person name="Gao L."/>
            <person name="Fang B.-Z."/>
            <person name="Li W.-J."/>
        </authorList>
    </citation>
    <scope>NUCLEOTIDE SEQUENCE</scope>
    <source>
        <strain evidence="15">SYSU T00b26</strain>
    </source>
</reference>
<dbReference type="InterPro" id="IPR050558">
    <property type="entry name" value="PTS_Sugar-Specific_Components"/>
</dbReference>
<comment type="caution">
    <text evidence="15">The sequence shown here is derived from an EMBL/GenBank/DDBJ whole genome shotgun (WGS) entry which is preliminary data.</text>
</comment>
<dbReference type="PROSITE" id="PS51098">
    <property type="entry name" value="PTS_EIIB_TYPE_1"/>
    <property type="match status" value="1"/>
</dbReference>
<evidence type="ECO:0000259" key="13">
    <source>
        <dbReference type="PROSITE" id="PS51098"/>
    </source>
</evidence>
<proteinExistence type="predicted"/>
<keyword evidence="8" id="KW-0418">Kinase</keyword>
<evidence type="ECO:0000256" key="1">
    <source>
        <dbReference type="ARBA" id="ARBA00004651"/>
    </source>
</evidence>
<comment type="subcellular location">
    <subcellularLocation>
        <location evidence="1">Cell membrane</location>
        <topology evidence="1">Multi-pass membrane protein</topology>
    </subcellularLocation>
</comment>
<evidence type="ECO:0000256" key="9">
    <source>
        <dbReference type="ARBA" id="ARBA00022989"/>
    </source>
</evidence>
<dbReference type="RefSeq" id="WP_301125726.1">
    <property type="nucleotide sequence ID" value="NZ_JAUHPV010000001.1"/>
</dbReference>
<evidence type="ECO:0000256" key="8">
    <source>
        <dbReference type="ARBA" id="ARBA00022777"/>
    </source>
</evidence>
<evidence type="ECO:0000256" key="7">
    <source>
        <dbReference type="ARBA" id="ARBA00022692"/>
    </source>
</evidence>
<evidence type="ECO:0000256" key="5">
    <source>
        <dbReference type="ARBA" id="ARBA00022679"/>
    </source>
</evidence>
<feature type="transmembrane region" description="Helical" evidence="12">
    <location>
        <begin position="367"/>
        <end position="386"/>
    </location>
</feature>
<keyword evidence="10 12" id="KW-0472">Membrane</keyword>
<keyword evidence="16" id="KW-1185">Reference proteome</keyword>
<keyword evidence="2" id="KW-0813">Transport</keyword>
<evidence type="ECO:0000256" key="12">
    <source>
        <dbReference type="SAM" id="Phobius"/>
    </source>
</evidence>
<dbReference type="EMBL" id="JAUHPV010000001">
    <property type="protein sequence ID" value="MDN4471773.1"/>
    <property type="molecule type" value="Genomic_DNA"/>
</dbReference>
<evidence type="ECO:0000256" key="2">
    <source>
        <dbReference type="ARBA" id="ARBA00022448"/>
    </source>
</evidence>
<feature type="transmembrane region" description="Helical" evidence="12">
    <location>
        <begin position="434"/>
        <end position="455"/>
    </location>
</feature>
<keyword evidence="5" id="KW-0808">Transferase</keyword>
<feature type="domain" description="PTS EIIC type-1" evidence="14">
    <location>
        <begin position="117"/>
        <end position="471"/>
    </location>
</feature>
<evidence type="ECO:0000256" key="4">
    <source>
        <dbReference type="ARBA" id="ARBA00022597"/>
    </source>
</evidence>
<feature type="transmembrane region" description="Helical" evidence="12">
    <location>
        <begin position="333"/>
        <end position="355"/>
    </location>
</feature>
<dbReference type="Gene3D" id="3.30.1360.60">
    <property type="entry name" value="Glucose permease domain IIB"/>
    <property type="match status" value="1"/>
</dbReference>
<organism evidence="15 16">
    <name type="scientific">Demequina zhanjiangensis</name>
    <dbReference type="NCBI Taxonomy" id="3051659"/>
    <lineage>
        <taxon>Bacteria</taxon>
        <taxon>Bacillati</taxon>
        <taxon>Actinomycetota</taxon>
        <taxon>Actinomycetes</taxon>
        <taxon>Micrococcales</taxon>
        <taxon>Demequinaceae</taxon>
        <taxon>Demequina</taxon>
    </lineage>
</organism>
<feature type="transmembrane region" description="Helical" evidence="12">
    <location>
        <begin position="188"/>
        <end position="206"/>
    </location>
</feature>
<evidence type="ECO:0000259" key="14">
    <source>
        <dbReference type="PROSITE" id="PS51103"/>
    </source>
</evidence>
<dbReference type="CDD" id="cd00212">
    <property type="entry name" value="PTS_IIB_glc"/>
    <property type="match status" value="1"/>
</dbReference>
<evidence type="ECO:0000256" key="6">
    <source>
        <dbReference type="ARBA" id="ARBA00022683"/>
    </source>
</evidence>
<feature type="transmembrane region" description="Helical" evidence="12">
    <location>
        <begin position="218"/>
        <end position="240"/>
    </location>
</feature>
<keyword evidence="7 12" id="KW-0812">Transmembrane</keyword>
<evidence type="ECO:0000313" key="16">
    <source>
        <dbReference type="Proteomes" id="UP001172738"/>
    </source>
</evidence>
<keyword evidence="4" id="KW-0762">Sugar transport</keyword>